<proteinExistence type="predicted"/>
<accession>A0ABM4B317</accession>
<name>A0ABM4B317_HYDVU</name>
<reference evidence="2" key="2">
    <citation type="submission" date="2025-08" db="UniProtKB">
        <authorList>
            <consortium name="RefSeq"/>
        </authorList>
    </citation>
    <scope>IDENTIFICATION</scope>
</reference>
<evidence type="ECO:0000313" key="1">
    <source>
        <dbReference type="Proteomes" id="UP001652625"/>
    </source>
</evidence>
<reference evidence="1" key="1">
    <citation type="submission" date="2025-05" db="UniProtKB">
        <authorList>
            <consortium name="RefSeq"/>
        </authorList>
    </citation>
    <scope>NUCLEOTIDE SEQUENCE [LARGE SCALE GENOMIC DNA]</scope>
</reference>
<dbReference type="Proteomes" id="UP001652625">
    <property type="component" value="Chromosome 01"/>
</dbReference>
<dbReference type="RefSeq" id="XP_065643225.1">
    <property type="nucleotide sequence ID" value="XM_065787153.1"/>
</dbReference>
<sequence length="113" mass="13262">MNSGSTSTLSGHLRSNHKDEYIEMFWNQKIRDEAEAAKEDKVEEAEDKLETVGHRKRKMVLKARKNLCYPTQSTTQLRGYMELMIYLATDNKPFSMCDSIPFQRLLAYFDSRF</sequence>
<keyword evidence="1" id="KW-1185">Reference proteome</keyword>
<dbReference type="GeneID" id="136074975"/>
<organism evidence="1 2">
    <name type="scientific">Hydra vulgaris</name>
    <name type="common">Hydra</name>
    <name type="synonym">Hydra attenuata</name>
    <dbReference type="NCBI Taxonomy" id="6087"/>
    <lineage>
        <taxon>Eukaryota</taxon>
        <taxon>Metazoa</taxon>
        <taxon>Cnidaria</taxon>
        <taxon>Hydrozoa</taxon>
        <taxon>Hydroidolina</taxon>
        <taxon>Anthoathecata</taxon>
        <taxon>Aplanulata</taxon>
        <taxon>Hydridae</taxon>
        <taxon>Hydra</taxon>
    </lineage>
</organism>
<protein>
    <submittedName>
        <fullName evidence="2">Uncharacterized protein LOC136074975</fullName>
    </submittedName>
</protein>
<evidence type="ECO:0000313" key="2">
    <source>
        <dbReference type="RefSeq" id="XP_065643225.1"/>
    </source>
</evidence>
<gene>
    <name evidence="2" type="primary">LOC136074975</name>
</gene>